<gene>
    <name evidence="3" type="ORF">PMW_123</name>
</gene>
<dbReference type="Pfam" id="PF18932">
    <property type="entry name" value="DUF5681"/>
    <property type="match status" value="1"/>
</dbReference>
<evidence type="ECO:0000259" key="2">
    <source>
        <dbReference type="Pfam" id="PF18932"/>
    </source>
</evidence>
<feature type="region of interest" description="Disordered" evidence="1">
    <location>
        <begin position="1"/>
        <end position="43"/>
    </location>
</feature>
<reference evidence="3 4" key="1">
    <citation type="submission" date="2016-03" db="EMBL/GenBank/DDBJ databases">
        <title>Characterization of pf16 and phiPMW: Two novel phages infecting Pseudomonas putida PpG1.</title>
        <authorList>
            <person name="Magill D.J."/>
            <person name="Krylov V.N."/>
            <person name="Allen C.C.R."/>
            <person name="McGrath J.W."/>
            <person name="Quinn J.P."/>
            <person name="Kulakov L.A."/>
        </authorList>
    </citation>
    <scope>NUCLEOTIDE SEQUENCE [LARGE SCALE GENOMIC DNA]</scope>
</reference>
<evidence type="ECO:0000313" key="3">
    <source>
        <dbReference type="EMBL" id="ANA49248.1"/>
    </source>
</evidence>
<feature type="compositionally biased region" description="Basic residues" evidence="1">
    <location>
        <begin position="31"/>
        <end position="41"/>
    </location>
</feature>
<organism evidence="3 4">
    <name type="scientific">Pseudomonas phage phiPMW</name>
    <dbReference type="NCBI Taxonomy" id="1815582"/>
    <lineage>
        <taxon>Viruses</taxon>
        <taxon>Duplodnaviria</taxon>
        <taxon>Heunggongvirae</taxon>
        <taxon>Uroviricota</taxon>
        <taxon>Caudoviricetes</taxon>
        <taxon>Plaisancevirus</taxon>
        <taxon>Plaisancevirus PMW</taxon>
    </lineage>
</organism>
<keyword evidence="4" id="KW-1185">Reference proteome</keyword>
<dbReference type="OrthoDB" id="17140at10239"/>
<feature type="compositionally biased region" description="Polar residues" evidence="1">
    <location>
        <begin position="117"/>
        <end position="141"/>
    </location>
</feature>
<dbReference type="Proteomes" id="UP000223738">
    <property type="component" value="Segment"/>
</dbReference>
<feature type="domain" description="DUF5681" evidence="2">
    <location>
        <begin position="15"/>
        <end position="61"/>
    </location>
</feature>
<proteinExistence type="predicted"/>
<evidence type="ECO:0000256" key="1">
    <source>
        <dbReference type="SAM" id="MobiDB-lite"/>
    </source>
</evidence>
<name>A0A1S5R1K4_9CAUD</name>
<protein>
    <recommendedName>
        <fullName evidence="2">DUF5681 domain-containing protein</fullName>
    </recommendedName>
</protein>
<evidence type="ECO:0000313" key="4">
    <source>
        <dbReference type="Proteomes" id="UP000223738"/>
    </source>
</evidence>
<sequence>MYEEDEDVGESPLHAGHFKPGQSGNPAGRPKGTKNKPRSKMRVTLEKLYTIQDDAIETIRHELTGKDKDGNPVKAPPKTKVDMAKFVVKAIESYNNTCLAEETKILNVKKDDPQGAEQLTENQQDKPIQPGFSLSMSDESA</sequence>
<accession>A0A1S5R1K4</accession>
<dbReference type="EMBL" id="KU862660">
    <property type="protein sequence ID" value="ANA49248.1"/>
    <property type="molecule type" value="Genomic_DNA"/>
</dbReference>
<dbReference type="InterPro" id="IPR043736">
    <property type="entry name" value="DUF5681"/>
</dbReference>
<feature type="region of interest" description="Disordered" evidence="1">
    <location>
        <begin position="107"/>
        <end position="141"/>
    </location>
</feature>